<keyword evidence="2" id="KW-0472">Membrane</keyword>
<dbReference type="InterPro" id="IPR044200">
    <property type="entry name" value="At5g03900-like"/>
</dbReference>
<dbReference type="AlphaFoldDB" id="A0A813FK57"/>
<comment type="caution">
    <text evidence="3">The sequence shown here is derived from an EMBL/GenBank/DDBJ whole genome shotgun (WGS) entry which is preliminary data.</text>
</comment>
<gene>
    <name evidence="3" type="ORF">PGLA1383_LOCUS31863</name>
</gene>
<evidence type="ECO:0000313" key="3">
    <source>
        <dbReference type="EMBL" id="CAE8614129.1"/>
    </source>
</evidence>
<evidence type="ECO:0000256" key="1">
    <source>
        <dbReference type="SAM" id="MobiDB-lite"/>
    </source>
</evidence>
<accession>A0A813FK57</accession>
<feature type="region of interest" description="Disordered" evidence="1">
    <location>
        <begin position="1"/>
        <end position="25"/>
    </location>
</feature>
<keyword evidence="4" id="KW-1185">Reference proteome</keyword>
<organism evidence="3 4">
    <name type="scientific">Polarella glacialis</name>
    <name type="common">Dinoflagellate</name>
    <dbReference type="NCBI Taxonomy" id="89957"/>
    <lineage>
        <taxon>Eukaryota</taxon>
        <taxon>Sar</taxon>
        <taxon>Alveolata</taxon>
        <taxon>Dinophyceae</taxon>
        <taxon>Suessiales</taxon>
        <taxon>Suessiaceae</taxon>
        <taxon>Polarella</taxon>
    </lineage>
</organism>
<name>A0A813FK57_POLGL</name>
<keyword evidence="2" id="KW-0812">Transmembrane</keyword>
<sequence>MSLRVKNEPKSQKPDAQSRNPFPSCPNGALSPDICARLFFSTSSTDAMRNHVAEDPARARLARPESFKSVMQPQRGWQPSQVPSGMTRSMCTYHSEYVTILVARTLSPSEVSLRAGRVQRTATGSGAIAGPWLPDKLTVEAIQALGGRVTKADVLGKGVPAAGLERELLELSRASGAGLRVNDRGELLYEFPKDLFSVISSKNAAAQLQQAWEAATPWLSYAGRILFGVSLLVLVAVLYSAVLILLSSNTRDDRDDRDRDRGGGGGFMGGNNFAMWFGEDIFWWLIPRPYGYYNSYGGGLYGELYSQPPPKMSFFESVFSFVFGDGDPNEKVLSETRWQLIAEAIAKRGGSVVAEQPTPWTAVLPGVDPSDPDGGLCDPLIIVAVWNDVIVGVQVGNSYLDSVQTGPETLEEAFAWMYFASCTCLHPWSSPPGLSWVRVELIVAGNGLALLAWQYYTEDRHDLSEEQWRGGAGQQFACAALGVFENEEIQQRNTWRDTQRALTSDADKASV</sequence>
<evidence type="ECO:0000313" key="4">
    <source>
        <dbReference type="Proteomes" id="UP000654075"/>
    </source>
</evidence>
<dbReference type="EMBL" id="CAJNNV010025369">
    <property type="protein sequence ID" value="CAE8614129.1"/>
    <property type="molecule type" value="Genomic_DNA"/>
</dbReference>
<proteinExistence type="predicted"/>
<evidence type="ECO:0000256" key="2">
    <source>
        <dbReference type="SAM" id="Phobius"/>
    </source>
</evidence>
<feature type="transmembrane region" description="Helical" evidence="2">
    <location>
        <begin position="225"/>
        <end position="246"/>
    </location>
</feature>
<dbReference type="GO" id="GO:0009941">
    <property type="term" value="C:chloroplast envelope"/>
    <property type="evidence" value="ECO:0007669"/>
    <property type="project" value="TreeGrafter"/>
</dbReference>
<reference evidence="3" key="1">
    <citation type="submission" date="2021-02" db="EMBL/GenBank/DDBJ databases">
        <authorList>
            <person name="Dougan E. K."/>
            <person name="Rhodes N."/>
            <person name="Thang M."/>
            <person name="Chan C."/>
        </authorList>
    </citation>
    <scope>NUCLEOTIDE SEQUENCE</scope>
</reference>
<dbReference type="PANTHER" id="PTHR47380">
    <property type="entry name" value="OS02G0533000 PROTEIN"/>
    <property type="match status" value="1"/>
</dbReference>
<dbReference type="Proteomes" id="UP000654075">
    <property type="component" value="Unassembled WGS sequence"/>
</dbReference>
<feature type="compositionally biased region" description="Basic and acidic residues" evidence="1">
    <location>
        <begin position="1"/>
        <end position="13"/>
    </location>
</feature>
<dbReference type="PANTHER" id="PTHR47380:SF4">
    <property type="entry name" value="OS02G0533000 PROTEIN"/>
    <property type="match status" value="1"/>
</dbReference>
<protein>
    <submittedName>
        <fullName evidence="3">Uncharacterized protein</fullName>
    </submittedName>
</protein>
<keyword evidence="2" id="KW-1133">Transmembrane helix</keyword>